<keyword evidence="14" id="KW-1185">Reference proteome</keyword>
<keyword evidence="5" id="KW-0444">Lipid biosynthesis</keyword>
<keyword evidence="8" id="KW-0378">Hydrolase</keyword>
<dbReference type="NCBIfam" id="TIGR00325">
    <property type="entry name" value="lpxC"/>
    <property type="match status" value="1"/>
</dbReference>
<evidence type="ECO:0000256" key="9">
    <source>
        <dbReference type="ARBA" id="ARBA00022833"/>
    </source>
</evidence>
<dbReference type="PANTHER" id="PTHR33694:SF1">
    <property type="entry name" value="UDP-3-O-ACYL-N-ACETYLGLUCOSAMINE DEACETYLASE 1, MITOCHONDRIAL-RELATED"/>
    <property type="match status" value="1"/>
</dbReference>
<comment type="cofactor">
    <cofactor evidence="1">
        <name>Zn(2+)</name>
        <dbReference type="ChEBI" id="CHEBI:29105"/>
    </cofactor>
</comment>
<dbReference type="HOGENOM" id="CLU_046528_0_0_0"/>
<evidence type="ECO:0000256" key="12">
    <source>
        <dbReference type="NCBIfam" id="TIGR00325"/>
    </source>
</evidence>
<dbReference type="RefSeq" id="WP_013157361.1">
    <property type="nucleotide sequence ID" value="NC_014212.1"/>
</dbReference>
<keyword evidence="9" id="KW-0862">Zinc</keyword>
<keyword evidence="10" id="KW-0443">Lipid metabolism</keyword>
<dbReference type="InterPro" id="IPR004463">
    <property type="entry name" value="UDP-acyl_GlcNac_deAcase"/>
</dbReference>
<comment type="function">
    <text evidence="2">Catalyzes the hydrolysis of UDP-3-O-myristoyl-N-acetylglucosamine to form UDP-3-O-myristoylglucosamine and acetate, the committed step in lipid A biosynthesis.</text>
</comment>
<dbReference type="Gene3D" id="3.30.1700.10">
    <property type="entry name" value="lpxc deacetylase, domain 2"/>
    <property type="match status" value="1"/>
</dbReference>
<dbReference type="eggNOG" id="COG0774">
    <property type="taxonomic scope" value="Bacteria"/>
</dbReference>
<dbReference type="UniPathway" id="UPA00359">
    <property type="reaction ID" value="UER00478"/>
</dbReference>
<gene>
    <name evidence="13" type="ordered locus">Mesil_0863</name>
</gene>
<proteinExistence type="predicted"/>
<dbReference type="KEGG" id="msv:Mesil_0863"/>
<keyword evidence="6" id="KW-0441">Lipid A biosynthesis</keyword>
<evidence type="ECO:0000256" key="3">
    <source>
        <dbReference type="ARBA" id="ARBA00005002"/>
    </source>
</evidence>
<protein>
    <recommendedName>
        <fullName evidence="4 12">UDP-3-O-acyl-N-acetylglucosamine deacetylase</fullName>
        <ecNumber evidence="4 12">3.5.1.108</ecNumber>
    </recommendedName>
</protein>
<dbReference type="InterPro" id="IPR015870">
    <property type="entry name" value="UDP-acyl_N-AcGlcN_deAcase_N"/>
</dbReference>
<evidence type="ECO:0000256" key="8">
    <source>
        <dbReference type="ARBA" id="ARBA00022801"/>
    </source>
</evidence>
<dbReference type="STRING" id="526227.Mesil_0863"/>
<organism evidence="13 14">
    <name type="scientific">Allomeiothermus silvanus (strain ATCC 700542 / DSM 9946 / NBRC 106475 / NCIMB 13440 / VI-R2)</name>
    <name type="common">Thermus silvanus</name>
    <dbReference type="NCBI Taxonomy" id="526227"/>
    <lineage>
        <taxon>Bacteria</taxon>
        <taxon>Thermotogati</taxon>
        <taxon>Deinococcota</taxon>
        <taxon>Deinococci</taxon>
        <taxon>Thermales</taxon>
        <taxon>Thermaceae</taxon>
        <taxon>Allomeiothermus</taxon>
    </lineage>
</organism>
<evidence type="ECO:0000256" key="5">
    <source>
        <dbReference type="ARBA" id="ARBA00022516"/>
    </source>
</evidence>
<dbReference type="Gene3D" id="3.30.230.20">
    <property type="entry name" value="lpxc deacetylase, domain 1"/>
    <property type="match status" value="1"/>
</dbReference>
<dbReference type="PANTHER" id="PTHR33694">
    <property type="entry name" value="UDP-3-O-ACYL-N-ACETYLGLUCOSAMINE DEACETYLASE 1, MITOCHONDRIAL-RELATED"/>
    <property type="match status" value="1"/>
</dbReference>
<keyword evidence="7" id="KW-0479">Metal-binding</keyword>
<comment type="pathway">
    <text evidence="3">Glycolipid biosynthesis; lipid IV(A) biosynthesis; lipid IV(A) from (3R)-3-hydroxytetradecanoyl-[acyl-carrier-protein] and UDP-N-acetyl-alpha-D-glucosamine: step 2/6.</text>
</comment>
<dbReference type="EMBL" id="CP002042">
    <property type="protein sequence ID" value="ADH62775.1"/>
    <property type="molecule type" value="Genomic_DNA"/>
</dbReference>
<dbReference type="GO" id="GO:0009245">
    <property type="term" value="P:lipid A biosynthetic process"/>
    <property type="evidence" value="ECO:0007669"/>
    <property type="project" value="UniProtKB-UniRule"/>
</dbReference>
<evidence type="ECO:0000313" key="13">
    <source>
        <dbReference type="EMBL" id="ADH62775.1"/>
    </source>
</evidence>
<evidence type="ECO:0000256" key="10">
    <source>
        <dbReference type="ARBA" id="ARBA00023098"/>
    </source>
</evidence>
<comment type="catalytic activity">
    <reaction evidence="11">
        <text>a UDP-3-O-[(3R)-3-hydroxyacyl]-N-acetyl-alpha-D-glucosamine + H2O = a UDP-3-O-[(3R)-3-hydroxyacyl]-alpha-D-glucosamine + acetate</text>
        <dbReference type="Rhea" id="RHEA:67816"/>
        <dbReference type="ChEBI" id="CHEBI:15377"/>
        <dbReference type="ChEBI" id="CHEBI:30089"/>
        <dbReference type="ChEBI" id="CHEBI:137740"/>
        <dbReference type="ChEBI" id="CHEBI:173225"/>
        <dbReference type="EC" id="3.5.1.108"/>
    </reaction>
</comment>
<dbReference type="GO" id="GO:0046872">
    <property type="term" value="F:metal ion binding"/>
    <property type="evidence" value="ECO:0007669"/>
    <property type="project" value="UniProtKB-KW"/>
</dbReference>
<dbReference type="InterPro" id="IPR020568">
    <property type="entry name" value="Ribosomal_Su5_D2-typ_SF"/>
</dbReference>
<evidence type="ECO:0000256" key="7">
    <source>
        <dbReference type="ARBA" id="ARBA00022723"/>
    </source>
</evidence>
<dbReference type="EC" id="3.5.1.108" evidence="4 12"/>
<reference evidence="13 14" key="1">
    <citation type="journal article" date="2010" name="Stand. Genomic Sci.">
        <title>Complete genome sequence of Meiothermus silvanus type strain (VI-R2).</title>
        <authorList>
            <person name="Sikorski J."/>
            <person name="Tindall B.J."/>
            <person name="Lowry S."/>
            <person name="Lucas S."/>
            <person name="Nolan M."/>
            <person name="Copeland A."/>
            <person name="Glavina Del Rio T."/>
            <person name="Tice H."/>
            <person name="Cheng J.F."/>
            <person name="Han C."/>
            <person name="Pitluck S."/>
            <person name="Liolios K."/>
            <person name="Ivanova N."/>
            <person name="Mavromatis K."/>
            <person name="Mikhailova N."/>
            <person name="Pati A."/>
            <person name="Goodwin L."/>
            <person name="Chen A."/>
            <person name="Palaniappan K."/>
            <person name="Land M."/>
            <person name="Hauser L."/>
            <person name="Chang Y.J."/>
            <person name="Jeffries C.D."/>
            <person name="Rohde M."/>
            <person name="Goker M."/>
            <person name="Woyke T."/>
            <person name="Bristow J."/>
            <person name="Eisen J.A."/>
            <person name="Markowitz V."/>
            <person name="Hugenholtz P."/>
            <person name="Kyrpides N.C."/>
            <person name="Klenk H.P."/>
            <person name="Lapidus A."/>
        </authorList>
    </citation>
    <scope>NUCLEOTIDE SEQUENCE [LARGE SCALE GENOMIC DNA]</scope>
    <source>
        <strain evidence="14">ATCC 700542 / DSM 9946 / VI-R2</strain>
    </source>
</reference>
<accession>D7BBX9</accession>
<name>D7BBX9_ALLS1</name>
<dbReference type="GO" id="GO:0016020">
    <property type="term" value="C:membrane"/>
    <property type="evidence" value="ECO:0007669"/>
    <property type="project" value="GOC"/>
</dbReference>
<dbReference type="Pfam" id="PF03331">
    <property type="entry name" value="LpxC"/>
    <property type="match status" value="1"/>
</dbReference>
<evidence type="ECO:0000256" key="6">
    <source>
        <dbReference type="ARBA" id="ARBA00022556"/>
    </source>
</evidence>
<dbReference type="GO" id="GO:0103117">
    <property type="term" value="F:UDP-3-O-acyl-N-acetylglucosamine deacetylase activity"/>
    <property type="evidence" value="ECO:0007669"/>
    <property type="project" value="UniProtKB-UniRule"/>
</dbReference>
<dbReference type="InterPro" id="IPR011334">
    <property type="entry name" value="UDP-acyl_GlcNac_deAcase_C"/>
</dbReference>
<evidence type="ECO:0000256" key="4">
    <source>
        <dbReference type="ARBA" id="ARBA00012745"/>
    </source>
</evidence>
<dbReference type="SUPFAM" id="SSF54211">
    <property type="entry name" value="Ribosomal protein S5 domain 2-like"/>
    <property type="match status" value="2"/>
</dbReference>
<sequence length="268" mass="29411">MVELEGIGLHTGQPAKVRFFAEEGPVRLRVGGQTFRPLASRVSDTTRCTVLEAEGVRLMTVEHLLAALYLWGIWEGLLIEVQGPEVPILDGSAKEWMQALAAFPPRGPKPRPIPEPFKLQEDKSLVSVEPAAVFSLNVTIAFPHPKIGYQSFASPPRMLMEVVDARTFGFLAEVNALKAQGLIRGASLENALVFSDLAPLNTPRGLDEPVRHKALDFLGDLYLAGAPWTGRFSVHRGSHRLHVRLATRLERWLAGTEPDPGGRDGYSP</sequence>
<evidence type="ECO:0000256" key="11">
    <source>
        <dbReference type="ARBA" id="ARBA00024535"/>
    </source>
</evidence>
<evidence type="ECO:0000256" key="1">
    <source>
        <dbReference type="ARBA" id="ARBA00001947"/>
    </source>
</evidence>
<dbReference type="AlphaFoldDB" id="D7BBX9"/>
<evidence type="ECO:0000256" key="2">
    <source>
        <dbReference type="ARBA" id="ARBA00002923"/>
    </source>
</evidence>
<evidence type="ECO:0000313" key="14">
    <source>
        <dbReference type="Proteomes" id="UP000001916"/>
    </source>
</evidence>
<dbReference type="Proteomes" id="UP000001916">
    <property type="component" value="Chromosome"/>
</dbReference>